<reference evidence="3 4" key="2">
    <citation type="submission" date="2024-10" db="EMBL/GenBank/DDBJ databases">
        <authorList>
            <person name="Ryan C."/>
        </authorList>
    </citation>
    <scope>NUCLEOTIDE SEQUENCE [LARGE SCALE GENOMIC DNA]</scope>
</reference>
<evidence type="ECO:0000256" key="1">
    <source>
        <dbReference type="PROSITE-ProRule" id="PRU00023"/>
    </source>
</evidence>
<feature type="repeat" description="ANK" evidence="1">
    <location>
        <begin position="170"/>
        <end position="202"/>
    </location>
</feature>
<evidence type="ECO:0000313" key="3">
    <source>
        <dbReference type="EMBL" id="CAL4898030.1"/>
    </source>
</evidence>
<evidence type="ECO:0000256" key="2">
    <source>
        <dbReference type="PROSITE-ProRule" id="PRU00339"/>
    </source>
</evidence>
<dbReference type="Pfam" id="PF00515">
    <property type="entry name" value="TPR_1"/>
    <property type="match status" value="1"/>
</dbReference>
<dbReference type="SMART" id="SM00248">
    <property type="entry name" value="ANK"/>
    <property type="match status" value="7"/>
</dbReference>
<feature type="repeat" description="ANK" evidence="1">
    <location>
        <begin position="105"/>
        <end position="137"/>
    </location>
</feature>
<keyword evidence="2" id="KW-0802">TPR repeat</keyword>
<feature type="repeat" description="ANK" evidence="1">
    <location>
        <begin position="137"/>
        <end position="169"/>
    </location>
</feature>
<feature type="repeat" description="TPR" evidence="2">
    <location>
        <begin position="347"/>
        <end position="380"/>
    </location>
</feature>
<dbReference type="PANTHER" id="PTHR46224:SF37">
    <property type="entry name" value="OS12G0600100 PROTEIN"/>
    <property type="match status" value="1"/>
</dbReference>
<dbReference type="Gene3D" id="1.25.40.20">
    <property type="entry name" value="Ankyrin repeat-containing domain"/>
    <property type="match status" value="2"/>
</dbReference>
<dbReference type="SUPFAM" id="SSF48452">
    <property type="entry name" value="TPR-like"/>
    <property type="match status" value="1"/>
</dbReference>
<dbReference type="PROSITE" id="PS50005">
    <property type="entry name" value="TPR"/>
    <property type="match status" value="1"/>
</dbReference>
<dbReference type="PANTHER" id="PTHR46224">
    <property type="entry name" value="ANKYRIN REPEAT FAMILY PROTEIN"/>
    <property type="match status" value="1"/>
</dbReference>
<dbReference type="SMART" id="SM00028">
    <property type="entry name" value="TPR"/>
    <property type="match status" value="3"/>
</dbReference>
<dbReference type="InterPro" id="IPR051616">
    <property type="entry name" value="Cul2-RING_E3_ligase_SR"/>
</dbReference>
<feature type="repeat" description="ANK" evidence="1">
    <location>
        <begin position="203"/>
        <end position="235"/>
    </location>
</feature>
<dbReference type="SUPFAM" id="SSF48403">
    <property type="entry name" value="Ankyrin repeat"/>
    <property type="match status" value="1"/>
</dbReference>
<dbReference type="EMBL" id="OZ075121">
    <property type="protein sequence ID" value="CAL4898030.1"/>
    <property type="molecule type" value="Genomic_DNA"/>
</dbReference>
<dbReference type="PROSITE" id="PS50297">
    <property type="entry name" value="ANK_REP_REGION"/>
    <property type="match status" value="4"/>
</dbReference>
<protein>
    <submittedName>
        <fullName evidence="3">Uncharacterized protein</fullName>
    </submittedName>
</protein>
<dbReference type="InterPro" id="IPR036770">
    <property type="entry name" value="Ankyrin_rpt-contain_sf"/>
</dbReference>
<sequence length="400" mass="43383">MAPAPSDNKVAIRAALDGNLRLLKKMAKKVDLRVVKDKGHNVLHAAAGMGRLEVCKYLVEEMGLDVNSATAEGVTPTFLAAIDGSIPVIQYLLGRGGDPAVPTSRGAMALHNAAEFGHCDAVRLLLSKGVPVDPVDHRGTPLHLAAAKDQDQTMKILLEHGADPDRVVHHLFSPLVMACTTKSLKCMKLLVQAGADVNFKSSSGPSALMYAVNNGFTDIVKFLLEVGADPNIPDHYGKIPIMCAADCEQRELVEILFPQTRPVPSLPDWSDEISVEDDIANKKAKGNELFAKGEYLSAIYFYGTAANRDPLDATLFANLSLCWLRMGEGNHALADAVQCRMLRPRWSKAWYREGAALSLIKNYKGAIDAFMEALKLDPTNDEIKKALRDAMEAMKSAAPL</sequence>
<dbReference type="InterPro" id="IPR019734">
    <property type="entry name" value="TPR_rpt"/>
</dbReference>
<accession>A0ABC8VWP4</accession>
<gene>
    <name evidence="3" type="ORF">URODEC1_LOCUS7552</name>
</gene>
<keyword evidence="4" id="KW-1185">Reference proteome</keyword>
<dbReference type="Gene3D" id="1.25.40.10">
    <property type="entry name" value="Tetratricopeptide repeat domain"/>
    <property type="match status" value="1"/>
</dbReference>
<dbReference type="Pfam" id="PF12796">
    <property type="entry name" value="Ank_2"/>
    <property type="match status" value="3"/>
</dbReference>
<name>A0ABC8VWP4_9POAL</name>
<dbReference type="Proteomes" id="UP001497457">
    <property type="component" value="Chromosome 11b"/>
</dbReference>
<evidence type="ECO:0000313" key="4">
    <source>
        <dbReference type="Proteomes" id="UP001497457"/>
    </source>
</evidence>
<organism evidence="3 4">
    <name type="scientific">Urochloa decumbens</name>
    <dbReference type="NCBI Taxonomy" id="240449"/>
    <lineage>
        <taxon>Eukaryota</taxon>
        <taxon>Viridiplantae</taxon>
        <taxon>Streptophyta</taxon>
        <taxon>Embryophyta</taxon>
        <taxon>Tracheophyta</taxon>
        <taxon>Spermatophyta</taxon>
        <taxon>Magnoliopsida</taxon>
        <taxon>Liliopsida</taxon>
        <taxon>Poales</taxon>
        <taxon>Poaceae</taxon>
        <taxon>PACMAD clade</taxon>
        <taxon>Panicoideae</taxon>
        <taxon>Panicodae</taxon>
        <taxon>Paniceae</taxon>
        <taxon>Melinidinae</taxon>
        <taxon>Urochloa</taxon>
    </lineage>
</organism>
<feature type="repeat" description="ANK" evidence="1">
    <location>
        <begin position="72"/>
        <end position="104"/>
    </location>
</feature>
<dbReference type="InterPro" id="IPR002110">
    <property type="entry name" value="Ankyrin_rpt"/>
</dbReference>
<dbReference type="PROSITE" id="PS50088">
    <property type="entry name" value="ANK_REPEAT"/>
    <property type="match status" value="5"/>
</dbReference>
<proteinExistence type="predicted"/>
<reference evidence="4" key="1">
    <citation type="submission" date="2024-06" db="EMBL/GenBank/DDBJ databases">
        <authorList>
            <person name="Ryan C."/>
        </authorList>
    </citation>
    <scope>NUCLEOTIDE SEQUENCE [LARGE SCALE GENOMIC DNA]</scope>
</reference>
<keyword evidence="1" id="KW-0040">ANK repeat</keyword>
<dbReference type="AlphaFoldDB" id="A0ABC8VWP4"/>
<dbReference type="InterPro" id="IPR011990">
    <property type="entry name" value="TPR-like_helical_dom_sf"/>
</dbReference>
<dbReference type="PRINTS" id="PR01415">
    <property type="entry name" value="ANKYRIN"/>
</dbReference>